<sequence length="157" mass="17804">MKAHRGKIVSNAEFRRLWLDNTISAKEIGQRLDISLSAVSWRARSRGLPPRKKGLAMRAHRRITAEALRPLWVCGVNLAGLAEHFGVKEEAITKAARRLGMPPRSVTRWNSITLEQYRAQQLADRMAEEARKTRLQMQFAEMVDGKDGRADRMGRAA</sequence>
<dbReference type="Proteomes" id="UP000266305">
    <property type="component" value="Unassembled WGS sequence"/>
</dbReference>
<proteinExistence type="predicted"/>
<reference evidence="1 2" key="1">
    <citation type="submission" date="2018-08" db="EMBL/GenBank/DDBJ databases">
        <title>Draft genome sequence of Rhodobacter sphaeroides FY.</title>
        <authorList>
            <person name="Rayyan A."/>
            <person name="Meyer T.E."/>
            <person name="Kyndt J.A."/>
        </authorList>
    </citation>
    <scope>NUCLEOTIDE SEQUENCE [LARGE SCALE GENOMIC DNA]</scope>
    <source>
        <strain evidence="1 2">FY</strain>
    </source>
</reference>
<dbReference type="RefSeq" id="WP_118999706.1">
    <property type="nucleotide sequence ID" value="NZ_QWGP01000005.1"/>
</dbReference>
<evidence type="ECO:0000313" key="1">
    <source>
        <dbReference type="EMBL" id="RHZ96479.1"/>
    </source>
</evidence>
<name>A0AAX1UMX9_CERSP</name>
<dbReference type="AlphaFoldDB" id="A0AAX1UMX9"/>
<organism evidence="1 2">
    <name type="scientific">Cereibacter sphaeroides</name>
    <name type="common">Rhodobacter sphaeroides</name>
    <dbReference type="NCBI Taxonomy" id="1063"/>
    <lineage>
        <taxon>Bacteria</taxon>
        <taxon>Pseudomonadati</taxon>
        <taxon>Pseudomonadota</taxon>
        <taxon>Alphaproteobacteria</taxon>
        <taxon>Rhodobacterales</taxon>
        <taxon>Paracoccaceae</taxon>
        <taxon>Cereibacter</taxon>
    </lineage>
</organism>
<accession>A0AAX1UMX9</accession>
<evidence type="ECO:0000313" key="2">
    <source>
        <dbReference type="Proteomes" id="UP000266305"/>
    </source>
</evidence>
<gene>
    <name evidence="1" type="ORF">D1114_07150</name>
</gene>
<comment type="caution">
    <text evidence="1">The sequence shown here is derived from an EMBL/GenBank/DDBJ whole genome shotgun (WGS) entry which is preliminary data.</text>
</comment>
<dbReference type="EMBL" id="QWGP01000005">
    <property type="protein sequence ID" value="RHZ96479.1"/>
    <property type="molecule type" value="Genomic_DNA"/>
</dbReference>
<protein>
    <submittedName>
        <fullName evidence="1">Winged helix-turn-helix domain-containing protein</fullName>
    </submittedName>
</protein>